<dbReference type="RefSeq" id="WP_206089201.1">
    <property type="nucleotide sequence ID" value="NZ_CP065053.1"/>
</dbReference>
<reference evidence="1 2" key="1">
    <citation type="submission" date="2020-11" db="EMBL/GenBank/DDBJ databases">
        <authorList>
            <person name="Sun Q."/>
        </authorList>
    </citation>
    <scope>NUCLEOTIDE SEQUENCE [LARGE SCALE GENOMIC DNA]</scope>
    <source>
        <strain evidence="1 2">P8398</strain>
    </source>
</reference>
<evidence type="ECO:0000313" key="1">
    <source>
        <dbReference type="EMBL" id="QPI49526.1"/>
    </source>
</evidence>
<dbReference type="Pfam" id="PF11236">
    <property type="entry name" value="DUF3037"/>
    <property type="match status" value="1"/>
</dbReference>
<protein>
    <submittedName>
        <fullName evidence="1">DUF3037 domain-containing protein</fullName>
    </submittedName>
</protein>
<keyword evidence="2" id="KW-1185">Reference proteome</keyword>
<dbReference type="Proteomes" id="UP000662888">
    <property type="component" value="Chromosome"/>
</dbReference>
<accession>A0AA48WBH4</accession>
<proteinExistence type="predicted"/>
<organism evidence="1 2">
    <name type="scientific">Massilia antarctica</name>
    <dbReference type="NCBI Taxonomy" id="2765360"/>
    <lineage>
        <taxon>Bacteria</taxon>
        <taxon>Pseudomonadati</taxon>
        <taxon>Pseudomonadota</taxon>
        <taxon>Betaproteobacteria</taxon>
        <taxon>Burkholderiales</taxon>
        <taxon>Oxalobacteraceae</taxon>
        <taxon>Telluria group</taxon>
        <taxon>Massilia</taxon>
    </lineage>
</organism>
<evidence type="ECO:0000313" key="2">
    <source>
        <dbReference type="Proteomes" id="UP000662888"/>
    </source>
</evidence>
<gene>
    <name evidence="1" type="ORF">IV454_29530</name>
</gene>
<dbReference type="InterPro" id="IPR021398">
    <property type="entry name" value="DUF3037"/>
</dbReference>
<name>A0AA48WBH4_9BURK</name>
<dbReference type="EMBL" id="CP065053">
    <property type="protein sequence ID" value="QPI49526.1"/>
    <property type="molecule type" value="Genomic_DNA"/>
</dbReference>
<sequence length="284" mass="32800">MSIPCLYAIVRFCPFLETEEFANAGIIMIAPEHGFFAYKLITRRHARVTNFFEQLDGSVFKTAMQNLREEFERAAAMLRTHGIDKKYKLNDVELSKSLFAEIVRPREAVIKFSKVRGVLADDPETKLADLYGYYVERDFVTKEYREAVLERTMRRWIFDAGMANKFDKMEVGNDEYHATFPFVEQDGTRIVQAVKPLNLAQDQPSKILDHGGQWLFRIHTLQRKRLLPNRILFAVEGPDGQGPRHRAYDDIVGNLRDSGATVYSYREKEQIMRFVQGHAPVGNA</sequence>